<accession>A0A7W6CK45</accession>
<dbReference type="GO" id="GO:0016791">
    <property type="term" value="F:phosphatase activity"/>
    <property type="evidence" value="ECO:0007669"/>
    <property type="project" value="TreeGrafter"/>
</dbReference>
<proteinExistence type="predicted"/>
<dbReference type="InterPro" id="IPR006357">
    <property type="entry name" value="HAD-SF_hydro_IIA"/>
</dbReference>
<keyword evidence="2" id="KW-1185">Reference proteome</keyword>
<dbReference type="Pfam" id="PF13242">
    <property type="entry name" value="Hydrolase_like"/>
    <property type="match status" value="1"/>
</dbReference>
<protein>
    <submittedName>
        <fullName evidence="1">HAD superfamily hydrolase (TIGR01459 family)</fullName>
    </submittedName>
</protein>
<dbReference type="PANTHER" id="PTHR19288:SF90">
    <property type="entry name" value="OS08G0542600 PROTEIN"/>
    <property type="match status" value="1"/>
</dbReference>
<dbReference type="RefSeq" id="WP_183898248.1">
    <property type="nucleotide sequence ID" value="NZ_JACIDW010000001.1"/>
</dbReference>
<dbReference type="NCBIfam" id="TIGR01459">
    <property type="entry name" value="HAD-SF-IIA-hyp4"/>
    <property type="match status" value="1"/>
</dbReference>
<dbReference type="Proteomes" id="UP000582090">
    <property type="component" value="Unassembled WGS sequence"/>
</dbReference>
<dbReference type="GO" id="GO:0005737">
    <property type="term" value="C:cytoplasm"/>
    <property type="evidence" value="ECO:0007669"/>
    <property type="project" value="TreeGrafter"/>
</dbReference>
<dbReference type="InterPro" id="IPR006356">
    <property type="entry name" value="HAD-SF_hydro_IIA_hyp3"/>
</dbReference>
<gene>
    <name evidence="1" type="ORF">GGQ67_000123</name>
</gene>
<dbReference type="InterPro" id="IPR023214">
    <property type="entry name" value="HAD_sf"/>
</dbReference>
<dbReference type="NCBIfam" id="TIGR01460">
    <property type="entry name" value="HAD-SF-IIA"/>
    <property type="match status" value="1"/>
</dbReference>
<comment type="caution">
    <text evidence="1">The sequence shown here is derived from an EMBL/GenBank/DDBJ whole genome shotgun (WGS) entry which is preliminary data.</text>
</comment>
<keyword evidence="1" id="KW-0378">Hydrolase</keyword>
<evidence type="ECO:0000313" key="2">
    <source>
        <dbReference type="Proteomes" id="UP000582090"/>
    </source>
</evidence>
<dbReference type="AlphaFoldDB" id="A0A7W6CK45"/>
<dbReference type="PANTHER" id="PTHR19288">
    <property type="entry name" value="4-NITROPHENYLPHOSPHATASE-RELATED"/>
    <property type="match status" value="1"/>
</dbReference>
<sequence>MSDTVHTDLAALARAYDVFFVDQFGVLRDDVGPYDGAISALSQLAALKKQIVILSNSGRSGQYNAERLIKLGFAPTSFQHFITSGDVAFETLSRAQWSVAKHGRCFTVSSGGDRNLADRLGLVSIDTARDADVIIISGSEAERIPMEEYREMLRPAAESRAPCYCTNPDIHKLHEGRVAPGAGSIARLYEEMGGKVAWLGKPFPEIYRHALRVAGVEDPRRVVCIGDSIEHDILGANTAGLASVLVRTGILADKDEKELARLSEQSSAHANYVLDRFCF</sequence>
<evidence type="ECO:0000313" key="1">
    <source>
        <dbReference type="EMBL" id="MBB3962505.1"/>
    </source>
</evidence>
<organism evidence="1 2">
    <name type="scientific">Rhizobium metallidurans</name>
    <dbReference type="NCBI Taxonomy" id="1265931"/>
    <lineage>
        <taxon>Bacteria</taxon>
        <taxon>Pseudomonadati</taxon>
        <taxon>Pseudomonadota</taxon>
        <taxon>Alphaproteobacteria</taxon>
        <taxon>Hyphomicrobiales</taxon>
        <taxon>Rhizobiaceae</taxon>
        <taxon>Rhizobium/Agrobacterium group</taxon>
        <taxon>Rhizobium</taxon>
    </lineage>
</organism>
<dbReference type="InterPro" id="IPR036412">
    <property type="entry name" value="HAD-like_sf"/>
</dbReference>
<dbReference type="Pfam" id="PF13344">
    <property type="entry name" value="Hydrolase_6"/>
    <property type="match status" value="1"/>
</dbReference>
<dbReference type="Gene3D" id="3.40.50.1000">
    <property type="entry name" value="HAD superfamily/HAD-like"/>
    <property type="match status" value="2"/>
</dbReference>
<dbReference type="SUPFAM" id="SSF56784">
    <property type="entry name" value="HAD-like"/>
    <property type="match status" value="1"/>
</dbReference>
<reference evidence="1 2" key="1">
    <citation type="submission" date="2020-08" db="EMBL/GenBank/DDBJ databases">
        <title>Genomic Encyclopedia of Type Strains, Phase IV (KMG-IV): sequencing the most valuable type-strain genomes for metagenomic binning, comparative biology and taxonomic classification.</title>
        <authorList>
            <person name="Goeker M."/>
        </authorList>
    </citation>
    <scope>NUCLEOTIDE SEQUENCE [LARGE SCALE GENOMIC DNA]</scope>
    <source>
        <strain evidence="1 2">DSM 26575</strain>
    </source>
</reference>
<name>A0A7W6CK45_9HYPH</name>
<dbReference type="EMBL" id="JACIDW010000001">
    <property type="protein sequence ID" value="MBB3962505.1"/>
    <property type="molecule type" value="Genomic_DNA"/>
</dbReference>